<accession>A0ABD0QRI6</accession>
<comment type="caution">
    <text evidence="2">The sequence shown here is derived from an EMBL/GenBank/DDBJ whole genome shotgun (WGS) entry which is preliminary data.</text>
</comment>
<feature type="non-terminal residue" evidence="2">
    <location>
        <position position="109"/>
    </location>
</feature>
<gene>
    <name evidence="2" type="ORF">M9458_015934</name>
</gene>
<feature type="non-terminal residue" evidence="2">
    <location>
        <position position="1"/>
    </location>
</feature>
<evidence type="ECO:0008006" key="4">
    <source>
        <dbReference type="Google" id="ProtNLM"/>
    </source>
</evidence>
<protein>
    <recommendedName>
        <fullName evidence="4">Amelogenin</fullName>
    </recommendedName>
</protein>
<evidence type="ECO:0000313" key="3">
    <source>
        <dbReference type="Proteomes" id="UP001529510"/>
    </source>
</evidence>
<reference evidence="2 3" key="1">
    <citation type="submission" date="2024-05" db="EMBL/GenBank/DDBJ databases">
        <title>Genome sequencing and assembly of Indian major carp, Cirrhinus mrigala (Hamilton, 1822).</title>
        <authorList>
            <person name="Mohindra V."/>
            <person name="Chowdhury L.M."/>
            <person name="Lal K."/>
            <person name="Jena J.K."/>
        </authorList>
    </citation>
    <scope>NUCLEOTIDE SEQUENCE [LARGE SCALE GENOMIC DNA]</scope>
    <source>
        <strain evidence="2">CM1030</strain>
        <tissue evidence="2">Blood</tissue>
    </source>
</reference>
<feature type="compositionally biased region" description="Basic residues" evidence="1">
    <location>
        <begin position="74"/>
        <end position="93"/>
    </location>
</feature>
<name>A0ABD0QRI6_CIRMR</name>
<evidence type="ECO:0000256" key="1">
    <source>
        <dbReference type="SAM" id="MobiDB-lite"/>
    </source>
</evidence>
<sequence>QQLRMTPPLQHHHHHQSRLPGPRGSGGPGLFPDPGTPIPQQPLQLLMPRLSHHSPGPRTQHDTHIPRLLNSPPRHSHGHPNQHQQHQQHHPKNIHINPHFRGPSSSPVQ</sequence>
<proteinExistence type="predicted"/>
<organism evidence="2 3">
    <name type="scientific">Cirrhinus mrigala</name>
    <name type="common">Mrigala</name>
    <dbReference type="NCBI Taxonomy" id="683832"/>
    <lineage>
        <taxon>Eukaryota</taxon>
        <taxon>Metazoa</taxon>
        <taxon>Chordata</taxon>
        <taxon>Craniata</taxon>
        <taxon>Vertebrata</taxon>
        <taxon>Euteleostomi</taxon>
        <taxon>Actinopterygii</taxon>
        <taxon>Neopterygii</taxon>
        <taxon>Teleostei</taxon>
        <taxon>Ostariophysi</taxon>
        <taxon>Cypriniformes</taxon>
        <taxon>Cyprinidae</taxon>
        <taxon>Labeoninae</taxon>
        <taxon>Labeonini</taxon>
        <taxon>Cirrhinus</taxon>
    </lineage>
</organism>
<dbReference type="AlphaFoldDB" id="A0ABD0QRI6"/>
<dbReference type="Proteomes" id="UP001529510">
    <property type="component" value="Unassembled WGS sequence"/>
</dbReference>
<keyword evidence="3" id="KW-1185">Reference proteome</keyword>
<feature type="region of interest" description="Disordered" evidence="1">
    <location>
        <begin position="1"/>
        <end position="109"/>
    </location>
</feature>
<dbReference type="EMBL" id="JAMKFB020000007">
    <property type="protein sequence ID" value="KAL0188835.1"/>
    <property type="molecule type" value="Genomic_DNA"/>
</dbReference>
<evidence type="ECO:0000313" key="2">
    <source>
        <dbReference type="EMBL" id="KAL0188835.1"/>
    </source>
</evidence>